<sequence length="125" mass="13814">MIHLDTNALIALPLWAQGDHPLIQRVIQGEHTAASAIVWYEFLCGPVDPDEIKLAEAFIERRIIPVDEHHAHCAAQLFNEAGRKRGLRTDALIAATAMLGNAELLTVNRKDFDAFVPAGLRLMPV</sequence>
<comment type="cofactor">
    <cofactor evidence="1 8">
        <name>Mg(2+)</name>
        <dbReference type="ChEBI" id="CHEBI:18420"/>
    </cofactor>
</comment>
<dbReference type="Gene3D" id="3.40.50.1010">
    <property type="entry name" value="5'-nuclease"/>
    <property type="match status" value="1"/>
</dbReference>
<evidence type="ECO:0000313" key="11">
    <source>
        <dbReference type="Proteomes" id="UP001254608"/>
    </source>
</evidence>
<protein>
    <recommendedName>
        <fullName evidence="8">Ribonuclease VapC</fullName>
        <shortName evidence="8">RNase VapC</shortName>
        <ecNumber evidence="8">3.1.-.-</ecNumber>
    </recommendedName>
    <alternativeName>
        <fullName evidence="8">Toxin VapC</fullName>
    </alternativeName>
</protein>
<evidence type="ECO:0000259" key="9">
    <source>
        <dbReference type="Pfam" id="PF01850"/>
    </source>
</evidence>
<keyword evidence="5 8" id="KW-0378">Hydrolase</keyword>
<keyword evidence="6 8" id="KW-0460">Magnesium</keyword>
<dbReference type="EC" id="3.1.-.-" evidence="8"/>
<dbReference type="InterPro" id="IPR050556">
    <property type="entry name" value="Type_II_TA_system_RNase"/>
</dbReference>
<dbReference type="SUPFAM" id="SSF88723">
    <property type="entry name" value="PIN domain-like"/>
    <property type="match status" value="1"/>
</dbReference>
<reference evidence="10 11" key="1">
    <citation type="submission" date="2023-09" db="EMBL/GenBank/DDBJ databases">
        <authorList>
            <person name="Rey-Velasco X."/>
        </authorList>
    </citation>
    <scope>NUCLEOTIDE SEQUENCE [LARGE SCALE GENOMIC DNA]</scope>
    <source>
        <strain evidence="10 11">W345</strain>
    </source>
</reference>
<dbReference type="PANTHER" id="PTHR33653">
    <property type="entry name" value="RIBONUCLEASE VAPC2"/>
    <property type="match status" value="1"/>
</dbReference>
<evidence type="ECO:0000256" key="4">
    <source>
        <dbReference type="ARBA" id="ARBA00022723"/>
    </source>
</evidence>
<comment type="caution">
    <text evidence="10">The sequence shown here is derived from an EMBL/GenBank/DDBJ whole genome shotgun (WGS) entry which is preliminary data.</text>
</comment>
<dbReference type="EMBL" id="JAVRIC010000006">
    <property type="protein sequence ID" value="MDT0496880.1"/>
    <property type="molecule type" value="Genomic_DNA"/>
</dbReference>
<dbReference type="Proteomes" id="UP001254608">
    <property type="component" value="Unassembled WGS sequence"/>
</dbReference>
<keyword evidence="2 8" id="KW-1277">Toxin-antitoxin system</keyword>
<proteinExistence type="inferred from homology"/>
<evidence type="ECO:0000256" key="2">
    <source>
        <dbReference type="ARBA" id="ARBA00022649"/>
    </source>
</evidence>
<evidence type="ECO:0000256" key="7">
    <source>
        <dbReference type="ARBA" id="ARBA00038093"/>
    </source>
</evidence>
<dbReference type="HAMAP" id="MF_00265">
    <property type="entry name" value="VapC_Nob1"/>
    <property type="match status" value="1"/>
</dbReference>
<keyword evidence="8" id="KW-0800">Toxin</keyword>
<keyword evidence="11" id="KW-1185">Reference proteome</keyword>
<dbReference type="InterPro" id="IPR022907">
    <property type="entry name" value="VapC_family"/>
</dbReference>
<evidence type="ECO:0000313" key="10">
    <source>
        <dbReference type="EMBL" id="MDT0496880.1"/>
    </source>
</evidence>
<dbReference type="Pfam" id="PF01850">
    <property type="entry name" value="PIN"/>
    <property type="match status" value="1"/>
</dbReference>
<organism evidence="10 11">
    <name type="scientific">Banduia mediterranea</name>
    <dbReference type="NCBI Taxonomy" id="3075609"/>
    <lineage>
        <taxon>Bacteria</taxon>
        <taxon>Pseudomonadati</taxon>
        <taxon>Pseudomonadota</taxon>
        <taxon>Gammaproteobacteria</taxon>
        <taxon>Nevskiales</taxon>
        <taxon>Algiphilaceae</taxon>
        <taxon>Banduia</taxon>
    </lineage>
</organism>
<evidence type="ECO:0000256" key="6">
    <source>
        <dbReference type="ARBA" id="ARBA00022842"/>
    </source>
</evidence>
<evidence type="ECO:0000256" key="1">
    <source>
        <dbReference type="ARBA" id="ARBA00001946"/>
    </source>
</evidence>
<dbReference type="RefSeq" id="WP_311364274.1">
    <property type="nucleotide sequence ID" value="NZ_JAVRIC010000006.1"/>
</dbReference>
<evidence type="ECO:0000256" key="8">
    <source>
        <dbReference type="HAMAP-Rule" id="MF_00265"/>
    </source>
</evidence>
<keyword evidence="4 8" id="KW-0479">Metal-binding</keyword>
<feature type="binding site" evidence="8">
    <location>
        <position position="5"/>
    </location>
    <ligand>
        <name>Mg(2+)</name>
        <dbReference type="ChEBI" id="CHEBI:18420"/>
    </ligand>
</feature>
<gene>
    <name evidence="8" type="primary">vapC</name>
    <name evidence="10" type="ORF">RM530_05815</name>
</gene>
<dbReference type="InterPro" id="IPR029060">
    <property type="entry name" value="PIN-like_dom_sf"/>
</dbReference>
<dbReference type="InterPro" id="IPR002716">
    <property type="entry name" value="PIN_dom"/>
</dbReference>
<name>A0ABU2WG76_9GAMM</name>
<accession>A0ABU2WG76</accession>
<dbReference type="PANTHER" id="PTHR33653:SF1">
    <property type="entry name" value="RIBONUCLEASE VAPC2"/>
    <property type="match status" value="1"/>
</dbReference>
<feature type="binding site" evidence="8">
    <location>
        <position position="90"/>
    </location>
    <ligand>
        <name>Mg(2+)</name>
        <dbReference type="ChEBI" id="CHEBI:18420"/>
    </ligand>
</feature>
<evidence type="ECO:0000256" key="3">
    <source>
        <dbReference type="ARBA" id="ARBA00022722"/>
    </source>
</evidence>
<evidence type="ECO:0000256" key="5">
    <source>
        <dbReference type="ARBA" id="ARBA00022801"/>
    </source>
</evidence>
<comment type="similarity">
    <text evidence="7 8">Belongs to the PINc/VapC protein family.</text>
</comment>
<keyword evidence="3 8" id="KW-0540">Nuclease</keyword>
<feature type="domain" description="PIN" evidence="9">
    <location>
        <begin position="4"/>
        <end position="112"/>
    </location>
</feature>
<comment type="function">
    <text evidence="8">Toxic component of a toxin-antitoxin (TA) system. An RNase.</text>
</comment>